<evidence type="ECO:0000256" key="5">
    <source>
        <dbReference type="ARBA" id="ARBA00023163"/>
    </source>
</evidence>
<comment type="similarity">
    <text evidence="6">Belongs to the NusA family.</text>
</comment>
<dbReference type="GO" id="GO:0003723">
    <property type="term" value="F:RNA binding"/>
    <property type="evidence" value="ECO:0007669"/>
    <property type="project" value="UniProtKB-UniRule"/>
</dbReference>
<accession>A0A7C4FDA9</accession>
<reference evidence="9" key="1">
    <citation type="journal article" date="2020" name="mSystems">
        <title>Genome- and Community-Level Interaction Insights into Carbon Utilization and Element Cycling Functions of Hydrothermarchaeota in Hydrothermal Sediment.</title>
        <authorList>
            <person name="Zhou Z."/>
            <person name="Liu Y."/>
            <person name="Xu W."/>
            <person name="Pan J."/>
            <person name="Luo Z.H."/>
            <person name="Li M."/>
        </authorList>
    </citation>
    <scope>NUCLEOTIDE SEQUENCE [LARGE SCALE GENOMIC DNA]</scope>
    <source>
        <strain evidence="9">SpSt-732</strain>
    </source>
</reference>
<evidence type="ECO:0000256" key="1">
    <source>
        <dbReference type="ARBA" id="ARBA00022472"/>
    </source>
</evidence>
<dbReference type="Gene3D" id="3.30.300.20">
    <property type="match status" value="2"/>
</dbReference>
<dbReference type="InterPro" id="IPR030842">
    <property type="entry name" value="TF_NusA_bacterial"/>
</dbReference>
<evidence type="ECO:0000256" key="4">
    <source>
        <dbReference type="ARBA" id="ARBA00023015"/>
    </source>
</evidence>
<comment type="caution">
    <text evidence="9">The sequence shown here is derived from an EMBL/GenBank/DDBJ whole genome shotgun (WGS) entry which is preliminary data.</text>
</comment>
<dbReference type="SUPFAM" id="SSF54814">
    <property type="entry name" value="Prokaryotic type KH domain (KH-domain type II)"/>
    <property type="match status" value="2"/>
</dbReference>
<dbReference type="CDD" id="cd22531">
    <property type="entry name" value="KH-II_NusA_arch_rpt2"/>
    <property type="match status" value="1"/>
</dbReference>
<organism evidence="9">
    <name type="scientific">Ignisphaera aggregans</name>
    <dbReference type="NCBI Taxonomy" id="334771"/>
    <lineage>
        <taxon>Archaea</taxon>
        <taxon>Thermoproteota</taxon>
        <taxon>Thermoprotei</taxon>
        <taxon>Desulfurococcales</taxon>
        <taxon>Desulfurococcaceae</taxon>
        <taxon>Ignisphaera</taxon>
    </lineage>
</organism>
<comment type="subcellular location">
    <subcellularLocation>
        <location evidence="6">Cytoplasm</location>
    </subcellularLocation>
</comment>
<dbReference type="HAMAP" id="MF_00945_A">
    <property type="entry name" value="NusA_A"/>
    <property type="match status" value="1"/>
</dbReference>
<dbReference type="InterPro" id="IPR015946">
    <property type="entry name" value="KH_dom-like_a/b"/>
</dbReference>
<dbReference type="PANTHER" id="PTHR22648">
    <property type="entry name" value="TRANSCRIPTION TERMINATION FACTOR NUSA"/>
    <property type="match status" value="1"/>
</dbReference>
<keyword evidence="5 6" id="KW-0804">Transcription</keyword>
<sequence length="136" mass="15536">MEEMKYITIFQDVTSVTPRDCIVSDELNSIVFVVDNDKVGLAVGKRGYNVKYLAKLFGKSIDVVGWAENLEEFVKNIFTPARVYRIQLIESSNRRLLYVYVDPKDKGIAIGKNGRNVVKAKMLMKRYYGIDGVVIY</sequence>
<gene>
    <name evidence="6" type="primary">nusA</name>
    <name evidence="9" type="ORF">ENV14_02540</name>
</gene>
<dbReference type="Pfam" id="PF26594">
    <property type="entry name" value="KH_NusA_2nd"/>
    <property type="match status" value="2"/>
</dbReference>
<dbReference type="PROSITE" id="PS50084">
    <property type="entry name" value="KH_TYPE_1"/>
    <property type="match status" value="1"/>
</dbReference>
<feature type="domain" description="NusA-like second KH" evidence="8">
    <location>
        <begin position="71"/>
        <end position="128"/>
    </location>
</feature>
<evidence type="ECO:0000256" key="7">
    <source>
        <dbReference type="PROSITE-ProRule" id="PRU00117"/>
    </source>
</evidence>
<dbReference type="InterPro" id="IPR058582">
    <property type="entry name" value="KH_NusA_2nd"/>
</dbReference>
<keyword evidence="2 6" id="KW-0963">Cytoplasm</keyword>
<dbReference type="GO" id="GO:0005829">
    <property type="term" value="C:cytosol"/>
    <property type="evidence" value="ECO:0007669"/>
    <property type="project" value="TreeGrafter"/>
</dbReference>
<protein>
    <recommendedName>
        <fullName evidence="6">Probable transcription termination protein NusA</fullName>
    </recommendedName>
</protein>
<dbReference type="InterPro" id="IPR009019">
    <property type="entry name" value="KH_sf_prok-type"/>
</dbReference>
<dbReference type="AlphaFoldDB" id="A0A7C4FDA9"/>
<evidence type="ECO:0000256" key="3">
    <source>
        <dbReference type="ARBA" id="ARBA00022884"/>
    </source>
</evidence>
<dbReference type="GO" id="GO:0031564">
    <property type="term" value="P:transcription antitermination"/>
    <property type="evidence" value="ECO:0007669"/>
    <property type="project" value="InterPro"/>
</dbReference>
<dbReference type="InterPro" id="IPR010212">
    <property type="entry name" value="NusA_arc"/>
</dbReference>
<dbReference type="PANTHER" id="PTHR22648:SF0">
    <property type="entry name" value="TRANSCRIPTION TERMINATION_ANTITERMINATION PROTEIN NUSA"/>
    <property type="match status" value="1"/>
</dbReference>
<dbReference type="GO" id="GO:0006353">
    <property type="term" value="P:DNA-templated transcription termination"/>
    <property type="evidence" value="ECO:0007669"/>
    <property type="project" value="UniProtKB-UniRule"/>
</dbReference>
<dbReference type="EMBL" id="DTFF01000022">
    <property type="protein sequence ID" value="HGI87264.1"/>
    <property type="molecule type" value="Genomic_DNA"/>
</dbReference>
<keyword evidence="4 6" id="KW-0805">Transcription regulation</keyword>
<keyword evidence="3 7" id="KW-0694">RNA-binding</keyword>
<name>A0A7C4FDA9_9CREN</name>
<dbReference type="NCBIfam" id="TIGR01952">
    <property type="entry name" value="nusA_arch"/>
    <property type="match status" value="1"/>
</dbReference>
<evidence type="ECO:0000313" key="9">
    <source>
        <dbReference type="EMBL" id="HGI87264.1"/>
    </source>
</evidence>
<comment type="function">
    <text evidence="6">Participates in transcription termination.</text>
</comment>
<evidence type="ECO:0000259" key="8">
    <source>
        <dbReference type="Pfam" id="PF26594"/>
    </source>
</evidence>
<proteinExistence type="inferred from homology"/>
<evidence type="ECO:0000256" key="2">
    <source>
        <dbReference type="ARBA" id="ARBA00022490"/>
    </source>
</evidence>
<feature type="domain" description="NusA-like second KH" evidence="8">
    <location>
        <begin position="14"/>
        <end position="64"/>
    </location>
</feature>
<keyword evidence="1 6" id="KW-0806">Transcription termination</keyword>
<evidence type="ECO:0000256" key="6">
    <source>
        <dbReference type="HAMAP-Rule" id="MF_00945"/>
    </source>
</evidence>